<evidence type="ECO:0000313" key="1">
    <source>
        <dbReference type="EMBL" id="OGK44723.1"/>
    </source>
</evidence>
<comment type="caution">
    <text evidence="1">The sequence shown here is derived from an EMBL/GenBank/DDBJ whole genome shotgun (WGS) entry which is preliminary data.</text>
</comment>
<evidence type="ECO:0000313" key="2">
    <source>
        <dbReference type="Proteomes" id="UP000179072"/>
    </source>
</evidence>
<dbReference type="Proteomes" id="UP000179072">
    <property type="component" value="Unassembled WGS sequence"/>
</dbReference>
<sequence>MTISKKIKWVSIDKINDPWGNKEKTKQEVGRAIDKLSEHPDPFNCIKCNTLFQPAPVQWIFYNLCDHCFKQFDAQKMMGRRALLEKKNRFVMHYEDVDEWIKQPEN</sequence>
<reference evidence="1 2" key="1">
    <citation type="journal article" date="2016" name="Nat. Commun.">
        <title>Thousands of microbial genomes shed light on interconnected biogeochemical processes in an aquifer system.</title>
        <authorList>
            <person name="Anantharaman K."/>
            <person name="Brown C.T."/>
            <person name="Hug L.A."/>
            <person name="Sharon I."/>
            <person name="Castelle C.J."/>
            <person name="Probst A.J."/>
            <person name="Thomas B.C."/>
            <person name="Singh A."/>
            <person name="Wilkins M.J."/>
            <person name="Karaoz U."/>
            <person name="Brodie E.L."/>
            <person name="Williams K.H."/>
            <person name="Hubbard S.S."/>
            <person name="Banfield J.F."/>
        </authorList>
    </citation>
    <scope>NUCLEOTIDE SEQUENCE [LARGE SCALE GENOMIC DNA]</scope>
</reference>
<organism evidence="1 2">
    <name type="scientific">Candidatus Roizmanbacteria bacterium RIFCSPLOWO2_01_FULL_38_11</name>
    <dbReference type="NCBI Taxonomy" id="1802060"/>
    <lineage>
        <taxon>Bacteria</taxon>
        <taxon>Candidatus Roizmaniibacteriota</taxon>
    </lineage>
</organism>
<dbReference type="AlphaFoldDB" id="A0A1F7IN17"/>
<dbReference type="EMBL" id="MGAK01000013">
    <property type="protein sequence ID" value="OGK44723.1"/>
    <property type="molecule type" value="Genomic_DNA"/>
</dbReference>
<gene>
    <name evidence="1" type="ORF">A2957_00095</name>
</gene>
<accession>A0A1F7IN17</accession>
<proteinExistence type="predicted"/>
<name>A0A1F7IN17_9BACT</name>
<dbReference type="STRING" id="1802060.A2957_00095"/>
<protein>
    <submittedName>
        <fullName evidence="1">Uncharacterized protein</fullName>
    </submittedName>
</protein>